<evidence type="ECO:0000313" key="2">
    <source>
        <dbReference type="EMBL" id="CAG8645534.1"/>
    </source>
</evidence>
<dbReference type="EMBL" id="CAJVPY010005551">
    <property type="protein sequence ID" value="CAG8645534.1"/>
    <property type="molecule type" value="Genomic_DNA"/>
</dbReference>
<feature type="compositionally biased region" description="Basic and acidic residues" evidence="1">
    <location>
        <begin position="502"/>
        <end position="514"/>
    </location>
</feature>
<proteinExistence type="predicted"/>
<comment type="caution">
    <text evidence="2">The sequence shown here is derived from an EMBL/GenBank/DDBJ whole genome shotgun (WGS) entry which is preliminary data.</text>
</comment>
<evidence type="ECO:0000313" key="3">
    <source>
        <dbReference type="Proteomes" id="UP000789405"/>
    </source>
</evidence>
<evidence type="ECO:0000256" key="1">
    <source>
        <dbReference type="SAM" id="MobiDB-lite"/>
    </source>
</evidence>
<sequence>KLEVIDLKKDEIPKTEKPKGFFGGLYETAAKLGDQIENALTFDKDKHDNHEKAEALIIVEEATTPEKCKEIVSGQKDDGCIELGDSVCNELDAPKEEIITTIQKKVKNDKLKSPEHSTSLATAINLAYLKKAAPHHEGLWRDKYNKAREYLSKQIGDKNAEEELIKCADDYVVENCTKKVIKDKKRNAVVTVQNSTTPEKCNDAVSKQNDDGSFEISETICEDIDVPITEVVTTVKKDTQNEKLKSPESEPWWKTALALSYLKVAAPHHENLWKDKYNKAREYLSKQIGNPAAEQELLDCTDKYVVDNATKKVEKDHKKAAALPLIQDAASPDKCKEIVSKQKDDGSIELDDSVCKELDTPKENIITTIQKNITNKKLQLPQLPSLIPTAINISYLKNLAPHHEDVWKDKYDKAREYLSTQIGDKDAENELLECADKYVVDKATGKVIEEKKRDVVDLKKDEIPISEKPQDKSLLSTIPETISNTASGVIDTIKNILPTGIGKKEPGQEGEHVKGRSAFGETKIEDEPDKKGDHKKAFAPPGLSKDRKADVLASLQDAASPDHCKDIVSKQKDDGSIELNDTVCNELDVPKEEIITSIKKDIKNEKLQLPELPSLLSTAVNLSYLQNLAPKHKGHWEDHYNKGREYISKKVGDADAEKELLDCTDKYVVDKATDNVLDNKIQHYKTTQSLILPKHIEDIICDDKEPDQTEKEAAFNTTKESVTPEVCEGITSTANDDGQIELNETLCKELDLPKEEIITTVQNNIPNEKLKSPDLLSTAVILSYLKNAAPKHEGQWKDKYNKAREYLSKKIGDPNAEKELLDFTDNYVVDNCAKKAIKDKKRSAVVHIQSSTTPDKHEAAVSKQKDDGSFELDDTICKELEVPVENIVTGVKSCTNNKKLQTPESEPWWKTALTMSYLKVAAPHYENQWKDKYNKAREYLSKQIGDPNVEEELLNCTNKYVVDRAHDKAIKYDIQEPIHVTKLDFTDETYQQVLEGLRTFVDANAARIICKSQNEDGSFTLNPLITEHLDIKPEEFIKSLKKYVGNLKLRGCDDSVWNTAFTIFYLKNVLKGHENEWRDAYDRASKWLSKKIDDPTLERELFSACKQYLVEQGSKRLYSKQIQDTEKIRILRLNVDDETRKIVLDDLRTNGTEELARTLCSAQESNGSYSPDALATLRPLIPSPESAVEHLKRYVGSIKLRNSPDSIWHTAFVTYYLKNILGDHEKEWRHSHDRARALITDQVDDAEAEKELYSACEQYLLQQGIDLINSRGGIQEEDEEQVDVVVLQVSDETRKAIHKSLREDVNEEVTRTICNSQEPNGSHTLHKSISDHLKIPSIDNAVESLKRYVGSSFLRNCDPSLWNTALTTTYLRTVCDNYEQEWRPTCDRAAAWITEQCKNPEAEKELYSACDQYLIKQGIDVLNEKNRQPRITKRRSVVKGETIQVITLKADDETRNAVYEFLRSQTSPDHPRTILTSQENEGSFTLHDLISDHLQIPAGPVGEPIKRYVRSPVLRGCNASVWNTAFTITYLNIVLNKYDSEWRPSCERAVKWVAEQVKDPELEKELYSACEQYLFELGFELMNNSGKAQTSKSVDSSYIIPTRYGSDGGILSPKDAYLNSELIVVGAACTANRKLKQSCTEAGQKIDKAQARERIIVFVEEEVSNLFTNNVTHSNKEDVLQRAKRAAHFLIDQYFDEYSDEYYIIPIRYGSDGGITSTINIENSDNRKTIDMDKRYVTQKYAFTPKDTISIKKHCDDFIEWIPFTDIEIKHIPIRKGDFSEIFIGKWKPLKQDEAVENKELINIDIVLKVFKGSENFLKEFKINYQIIQLLGEYAVPFYGLMIYPETNEYAMVMKHAIHVISGNLLIGLNSHGQRE</sequence>
<feature type="non-terminal residue" evidence="2">
    <location>
        <position position="1876"/>
    </location>
</feature>
<name>A0A9N9GZ48_9GLOM</name>
<keyword evidence="3" id="KW-1185">Reference proteome</keyword>
<protein>
    <submittedName>
        <fullName evidence="2">14779_t:CDS:1</fullName>
    </submittedName>
</protein>
<organism evidence="2 3">
    <name type="scientific">Dentiscutata erythropus</name>
    <dbReference type="NCBI Taxonomy" id="1348616"/>
    <lineage>
        <taxon>Eukaryota</taxon>
        <taxon>Fungi</taxon>
        <taxon>Fungi incertae sedis</taxon>
        <taxon>Mucoromycota</taxon>
        <taxon>Glomeromycotina</taxon>
        <taxon>Glomeromycetes</taxon>
        <taxon>Diversisporales</taxon>
        <taxon>Gigasporaceae</taxon>
        <taxon>Dentiscutata</taxon>
    </lineage>
</organism>
<dbReference type="Proteomes" id="UP000789405">
    <property type="component" value="Unassembled WGS sequence"/>
</dbReference>
<gene>
    <name evidence="2" type="ORF">DERYTH_LOCUS9894</name>
</gene>
<feature type="compositionally biased region" description="Basic and acidic residues" evidence="1">
    <location>
        <begin position="522"/>
        <end position="536"/>
    </location>
</feature>
<reference evidence="2" key="1">
    <citation type="submission" date="2021-06" db="EMBL/GenBank/DDBJ databases">
        <authorList>
            <person name="Kallberg Y."/>
            <person name="Tangrot J."/>
            <person name="Rosling A."/>
        </authorList>
    </citation>
    <scope>NUCLEOTIDE SEQUENCE</scope>
    <source>
        <strain evidence="2">MA453B</strain>
    </source>
</reference>
<feature type="region of interest" description="Disordered" evidence="1">
    <location>
        <begin position="500"/>
        <end position="544"/>
    </location>
</feature>
<accession>A0A9N9GZ48</accession>
<dbReference type="OrthoDB" id="2427573at2759"/>